<dbReference type="Gene3D" id="3.30.70.790">
    <property type="entry name" value="UreE, C-terminal domain"/>
    <property type="match status" value="1"/>
</dbReference>
<dbReference type="InterPro" id="IPR011322">
    <property type="entry name" value="N-reg_PII-like_a/b"/>
</dbReference>
<evidence type="ECO:0000313" key="3">
    <source>
        <dbReference type="Proteomes" id="UP000823637"/>
    </source>
</evidence>
<proteinExistence type="predicted"/>
<dbReference type="Pfam" id="PF09413">
    <property type="entry name" value="DUF2007"/>
    <property type="match status" value="1"/>
</dbReference>
<evidence type="ECO:0000259" key="1">
    <source>
        <dbReference type="Pfam" id="PF09413"/>
    </source>
</evidence>
<dbReference type="AlphaFoldDB" id="A0A9D9EHG8"/>
<feature type="domain" description="DUF2007" evidence="1">
    <location>
        <begin position="5"/>
        <end position="65"/>
    </location>
</feature>
<accession>A0A9D9EHG8</accession>
<reference evidence="2" key="2">
    <citation type="journal article" date="2021" name="PeerJ">
        <title>Extensive microbial diversity within the chicken gut microbiome revealed by metagenomics and culture.</title>
        <authorList>
            <person name="Gilroy R."/>
            <person name="Ravi A."/>
            <person name="Getino M."/>
            <person name="Pursley I."/>
            <person name="Horton D.L."/>
            <person name="Alikhan N.F."/>
            <person name="Baker D."/>
            <person name="Gharbi K."/>
            <person name="Hall N."/>
            <person name="Watson M."/>
            <person name="Adriaenssens E.M."/>
            <person name="Foster-Nyarko E."/>
            <person name="Jarju S."/>
            <person name="Secka A."/>
            <person name="Antonio M."/>
            <person name="Oren A."/>
            <person name="Chaudhuri R.R."/>
            <person name="La Ragione R."/>
            <person name="Hildebrand F."/>
            <person name="Pallen M.J."/>
        </authorList>
    </citation>
    <scope>NUCLEOTIDE SEQUENCE</scope>
    <source>
        <strain evidence="2">D3-1215</strain>
    </source>
</reference>
<dbReference type="Proteomes" id="UP000823637">
    <property type="component" value="Unassembled WGS sequence"/>
</dbReference>
<dbReference type="SUPFAM" id="SSF54913">
    <property type="entry name" value="GlnB-like"/>
    <property type="match status" value="1"/>
</dbReference>
<gene>
    <name evidence="2" type="ORF">IAC32_02915</name>
</gene>
<name>A0A9D9EHG8_9BACT</name>
<evidence type="ECO:0000313" key="2">
    <source>
        <dbReference type="EMBL" id="MBO8446681.1"/>
    </source>
</evidence>
<sequence length="67" mass="7254">MFTILTSYTDNIAANRAKSDLESAGIECFLSDENMSNLYPMISSPFGGIKLHVEEKDAAKAAEILGL</sequence>
<organism evidence="2 3">
    <name type="scientific">Candidatus Enterocola intestinipullorum</name>
    <dbReference type="NCBI Taxonomy" id="2840783"/>
    <lineage>
        <taxon>Bacteria</taxon>
        <taxon>Pseudomonadati</taxon>
        <taxon>Bacteroidota</taxon>
        <taxon>Bacteroidia</taxon>
        <taxon>Bacteroidales</taxon>
        <taxon>Candidatus Enterocola</taxon>
    </lineage>
</organism>
<dbReference type="EMBL" id="JADIMR010000039">
    <property type="protein sequence ID" value="MBO8446681.1"/>
    <property type="molecule type" value="Genomic_DNA"/>
</dbReference>
<protein>
    <submittedName>
        <fullName evidence="2">DUF2007 domain-containing protein</fullName>
    </submittedName>
</protein>
<reference evidence="2" key="1">
    <citation type="submission" date="2020-10" db="EMBL/GenBank/DDBJ databases">
        <authorList>
            <person name="Gilroy R."/>
        </authorList>
    </citation>
    <scope>NUCLEOTIDE SEQUENCE</scope>
    <source>
        <strain evidence="2">D3-1215</strain>
    </source>
</reference>
<dbReference type="InterPro" id="IPR018551">
    <property type="entry name" value="DUF2007"/>
</dbReference>
<comment type="caution">
    <text evidence="2">The sequence shown here is derived from an EMBL/GenBank/DDBJ whole genome shotgun (WGS) entry which is preliminary data.</text>
</comment>